<accession>A0A0P1A6S9</accession>
<evidence type="ECO:0000313" key="3">
    <source>
        <dbReference type="Proteomes" id="UP000054928"/>
    </source>
</evidence>
<keyword evidence="1" id="KW-0472">Membrane</keyword>
<organism evidence="2 3">
    <name type="scientific">Plasmopara halstedii</name>
    <name type="common">Downy mildew of sunflower</name>
    <dbReference type="NCBI Taxonomy" id="4781"/>
    <lineage>
        <taxon>Eukaryota</taxon>
        <taxon>Sar</taxon>
        <taxon>Stramenopiles</taxon>
        <taxon>Oomycota</taxon>
        <taxon>Peronosporomycetes</taxon>
        <taxon>Peronosporales</taxon>
        <taxon>Peronosporaceae</taxon>
        <taxon>Plasmopara</taxon>
    </lineage>
</organism>
<dbReference type="Proteomes" id="UP000054928">
    <property type="component" value="Unassembled WGS sequence"/>
</dbReference>
<dbReference type="RefSeq" id="XP_024572690.1">
    <property type="nucleotide sequence ID" value="XM_024719512.2"/>
</dbReference>
<keyword evidence="3" id="KW-1185">Reference proteome</keyword>
<proteinExistence type="predicted"/>
<protein>
    <submittedName>
        <fullName evidence="2">Uncharacterized protein</fullName>
    </submittedName>
</protein>
<dbReference type="GeneID" id="36409906"/>
<keyword evidence="1" id="KW-1133">Transmembrane helix</keyword>
<evidence type="ECO:0000256" key="1">
    <source>
        <dbReference type="SAM" id="Phobius"/>
    </source>
</evidence>
<dbReference type="AlphaFoldDB" id="A0A0P1A6S9"/>
<evidence type="ECO:0000313" key="2">
    <source>
        <dbReference type="EMBL" id="CEG36321.1"/>
    </source>
</evidence>
<name>A0A0P1A6S9_PLAHL</name>
<feature type="transmembrane region" description="Helical" evidence="1">
    <location>
        <begin position="51"/>
        <end position="69"/>
    </location>
</feature>
<dbReference type="EMBL" id="CCYD01000193">
    <property type="protein sequence ID" value="CEG36321.1"/>
    <property type="molecule type" value="Genomic_DNA"/>
</dbReference>
<reference evidence="3" key="1">
    <citation type="submission" date="2014-09" db="EMBL/GenBank/DDBJ databases">
        <authorList>
            <person name="Sharma Rahul"/>
            <person name="Thines Marco"/>
        </authorList>
    </citation>
    <scope>NUCLEOTIDE SEQUENCE [LARGE SCALE GENOMIC DNA]</scope>
</reference>
<sequence>MSLSQCTIARVKSIDGDPSEMIDISIFMSWISFGTNQDELDARSSAYRLTVLLKAFIVLLSVIVAYFGMRGHQLSLQSLRLFEF</sequence>
<keyword evidence="1" id="KW-0812">Transmembrane</keyword>